<feature type="region of interest" description="Disordered" evidence="1">
    <location>
        <begin position="80"/>
        <end position="120"/>
    </location>
</feature>
<feature type="region of interest" description="Disordered" evidence="1">
    <location>
        <begin position="646"/>
        <end position="691"/>
    </location>
</feature>
<feature type="compositionally biased region" description="Basic and acidic residues" evidence="1">
    <location>
        <begin position="762"/>
        <end position="777"/>
    </location>
</feature>
<feature type="transmembrane region" description="Helical" evidence="2">
    <location>
        <begin position="32"/>
        <end position="50"/>
    </location>
</feature>
<dbReference type="RefSeq" id="XP_066658327.1">
    <property type="nucleotide sequence ID" value="XM_066794391.1"/>
</dbReference>
<comment type="caution">
    <text evidence="3">The sequence shown here is derived from an EMBL/GenBank/DDBJ whole genome shotgun (WGS) entry which is preliminary data.</text>
</comment>
<feature type="compositionally biased region" description="Low complexity" evidence="1">
    <location>
        <begin position="96"/>
        <end position="112"/>
    </location>
</feature>
<protein>
    <submittedName>
        <fullName evidence="3">Uncharacterized protein</fullName>
    </submittedName>
</protein>
<dbReference type="Proteomes" id="UP001360953">
    <property type="component" value="Unassembled WGS sequence"/>
</dbReference>
<evidence type="ECO:0000313" key="4">
    <source>
        <dbReference type="Proteomes" id="UP001360953"/>
    </source>
</evidence>
<feature type="compositionally biased region" description="Low complexity" evidence="1">
    <location>
        <begin position="591"/>
        <end position="601"/>
    </location>
</feature>
<evidence type="ECO:0000256" key="2">
    <source>
        <dbReference type="SAM" id="Phobius"/>
    </source>
</evidence>
<keyword evidence="4" id="KW-1185">Reference proteome</keyword>
<evidence type="ECO:0000256" key="1">
    <source>
        <dbReference type="SAM" id="MobiDB-lite"/>
    </source>
</evidence>
<feature type="compositionally biased region" description="Basic and acidic residues" evidence="1">
    <location>
        <begin position="798"/>
        <end position="832"/>
    </location>
</feature>
<evidence type="ECO:0000313" key="3">
    <source>
        <dbReference type="EMBL" id="KAK7542034.1"/>
    </source>
</evidence>
<proteinExistence type="predicted"/>
<dbReference type="PANTHER" id="PTHR36587:SF2">
    <property type="entry name" value="EXPRESSION SITE-ASSOCIATED GENE 3 (ESAG3)-LIKE PROTEIN"/>
    <property type="match status" value="1"/>
</dbReference>
<dbReference type="PANTHER" id="PTHR36587">
    <property type="entry name" value="EXPRESSION SITE-ASSOCIATED GENE 3 (ESAG3)-LIKE PROTEIN"/>
    <property type="match status" value="1"/>
</dbReference>
<feature type="compositionally biased region" description="Polar residues" evidence="1">
    <location>
        <begin position="85"/>
        <end position="95"/>
    </location>
</feature>
<accession>A0ABR1M380</accession>
<keyword evidence="2" id="KW-1133">Transmembrane helix</keyword>
<dbReference type="EMBL" id="JBBPEH010000002">
    <property type="protein sequence ID" value="KAK7542034.1"/>
    <property type="molecule type" value="Genomic_DNA"/>
</dbReference>
<gene>
    <name evidence="3" type="ORF">J3D65DRAFT_196605</name>
</gene>
<feature type="compositionally biased region" description="Polar residues" evidence="1">
    <location>
        <begin position="529"/>
        <end position="555"/>
    </location>
</feature>
<keyword evidence="2" id="KW-0812">Transmembrane</keyword>
<sequence>MPENGESIAIPWFRYYAEALWMVVKGRKGRHLFLTVLLATVTIVLLWSYSNENLSPAAISGHRADDELWRAENDRHVHATASAEAVSQTPSSTNEANSNKTDNDNAATATATPKLEPLPFTAKNGPTFRLLIPAAESDANFCRSILSTMLLDYPPPTILGYNSRDQTASIVGAIYAHLEDPHICDDDLILVADGYRAWFQLPSSVLVRQYQRVTAAANQRLKKTYGVLRGGGQGAEKLQRFRQTVLFAADTHCWHYTDNDVACDAVPDAPGVWERANTAKNASAAVFNPKFLSSGIVMGPARDLRAVFAAASKKSTGAGGAHDLQHALQTMYSEQEQAREAVRRANLGAAGRVREWLYSTVYGYGQSQFLRGRRSSSSASGGGLGMSRRNLTIEAGRDYEFAIGLDYGSALFQSMSAPHSFNGDVEFLAAADALAFPDPSMHALPPALAALPSPFFLPPADKASEDIPDNATTPLTLTPGLDDLPVDLPWSALPLARNLLTGAAPASLHFPPRLWASGGDGIGARSLHASYSSPQTNNDGTSSSPPSNPQANHPSTPHHRLSPLYKTPQSPKDSSPSSSTHSDTADAEGIDPGTDTTTPPTFAHLDPRDSVYRHLWFVRYARALLRRHMRRTTFHSLLDNEIAAVEESGSSNSPDPLPNSPNSPPSGSSKGEATGEPDGSPKASPRWQTQRDRDLHFDRRGGAGGVWTQQGEWLAWGDVCRGMEEEVFAADDGWGEWGEERASRGMFEDARKAKKMPVARPADGEKNENVGQKKEGGGVKAGGDGGEGETQAAVARPADQEKEQEKETVKEQQKEGEAKSDDAEGGVEEHTVWVDPPPAA</sequence>
<feature type="compositionally biased region" description="Low complexity" evidence="1">
    <location>
        <begin position="567"/>
        <end position="582"/>
    </location>
</feature>
<name>A0ABR1M380_9PEZI</name>
<reference evidence="3 4" key="1">
    <citation type="submission" date="2024-04" db="EMBL/GenBank/DDBJ databases">
        <title>Phyllosticta paracitricarpa is synonymous to the EU quarantine fungus P. citricarpa based on phylogenomic analyses.</title>
        <authorList>
            <consortium name="Lawrence Berkeley National Laboratory"/>
            <person name="Van ingen-buijs V.A."/>
            <person name="Van westerhoven A.C."/>
            <person name="Haridas S."/>
            <person name="Skiadas P."/>
            <person name="Martin F."/>
            <person name="Groenewald J.Z."/>
            <person name="Crous P.W."/>
            <person name="Seidl M.F."/>
        </authorList>
    </citation>
    <scope>NUCLEOTIDE SEQUENCE [LARGE SCALE GENOMIC DNA]</scope>
    <source>
        <strain evidence="3 4">CPC 17464</strain>
    </source>
</reference>
<feature type="compositionally biased region" description="Basic and acidic residues" evidence="1">
    <location>
        <begin position="741"/>
        <end position="751"/>
    </location>
</feature>
<dbReference type="CDD" id="cd22997">
    <property type="entry name" value="GT_LH"/>
    <property type="match status" value="1"/>
</dbReference>
<organism evidence="3 4">
    <name type="scientific">Phyllosticta citribraziliensis</name>
    <dbReference type="NCBI Taxonomy" id="989973"/>
    <lineage>
        <taxon>Eukaryota</taxon>
        <taxon>Fungi</taxon>
        <taxon>Dikarya</taxon>
        <taxon>Ascomycota</taxon>
        <taxon>Pezizomycotina</taxon>
        <taxon>Dothideomycetes</taxon>
        <taxon>Dothideomycetes incertae sedis</taxon>
        <taxon>Botryosphaeriales</taxon>
        <taxon>Phyllostictaceae</taxon>
        <taxon>Phyllosticta</taxon>
    </lineage>
</organism>
<feature type="compositionally biased region" description="Pro residues" evidence="1">
    <location>
        <begin position="655"/>
        <end position="664"/>
    </location>
</feature>
<feature type="region of interest" description="Disordered" evidence="1">
    <location>
        <begin position="741"/>
        <end position="840"/>
    </location>
</feature>
<keyword evidence="2" id="KW-0472">Membrane</keyword>
<feature type="region of interest" description="Disordered" evidence="1">
    <location>
        <begin position="526"/>
        <end position="606"/>
    </location>
</feature>
<dbReference type="GeneID" id="92027297"/>